<evidence type="ECO:0000313" key="13">
    <source>
        <dbReference type="Proteomes" id="UP000275024"/>
    </source>
</evidence>
<comment type="similarity">
    <text evidence="2">Belongs to the ABC transporter superfamily.</text>
</comment>
<proteinExistence type="inferred from homology"/>
<dbReference type="InterPro" id="IPR027417">
    <property type="entry name" value="P-loop_NTPase"/>
</dbReference>
<evidence type="ECO:0000259" key="9">
    <source>
        <dbReference type="PROSITE" id="PS50893"/>
    </source>
</evidence>
<dbReference type="PROSITE" id="PS00211">
    <property type="entry name" value="ABC_TRANSPORTER_1"/>
    <property type="match status" value="1"/>
</dbReference>
<feature type="compositionally biased region" description="Low complexity" evidence="8">
    <location>
        <begin position="346"/>
        <end position="355"/>
    </location>
</feature>
<keyword evidence="5" id="KW-0547">Nucleotide-binding</keyword>
<keyword evidence="6 10" id="KW-0067">ATP-binding</keyword>
<sequence length="681" mass="71761">MLHTMDDTTTADPPVTPVASLRGLRVSMARNGVRSTVIKGVDLDIRRGEILGLVGESGSGKSVLSLALLGLLPRASAPVVSGTLTVSGVDMAAGPEEERRLARGRDLGVVFQDPMTSLNPTMRIGDQVAEAAGSGAEAVRLMRAVGVPQPERRMRAYPHELSGGLRQRVMIAMAIAGGPKLVVADEPTTALDVTVQAQVLRVLRGLTDDLGCSVLMITHDLGVAGQITDRVAVMYAGRIAEVGPTAQVLERPRHPYTLGLLASRLGLTTERGAPLRTLADDAAPDAAPAEGDTGCAYRTRCPLAMPRCADELPPLGEAATAAPTAFPHRSACLLADEARQRLLGDAPAAEAAPEPVTEDVKGERAERAQPIVSTTELRCDFTVRDRRGRKATLAALRGVTLDVAAGESIALVGESGSGKSTLLRVIAGLETSFTGAVERPGRRLTQMVFQDAGASLTPWLTVRELLTERLTGLRLDRRARRGRAAEALRSVGLPEEALDARPAELSGGQRQRVALARATIVPPAVLLCDEPTSALDVSLAASVLNLINTLRRDLGMTVIFVTHDLSVARIVGDRIAVMYLGRLVETGAADEVIADPKHPYTRALISAVPGLGVTLPDIVGEPPSPIDPPGGCAYHPRCAVAREECATTLTGIQLVPIGPRPPRGSGEQRRGVACVHRGELR</sequence>
<dbReference type="NCBIfam" id="NF008453">
    <property type="entry name" value="PRK11308.1"/>
    <property type="match status" value="2"/>
</dbReference>
<dbReference type="SUPFAM" id="SSF52540">
    <property type="entry name" value="P-loop containing nucleoside triphosphate hydrolases"/>
    <property type="match status" value="2"/>
</dbReference>
<evidence type="ECO:0000313" key="12">
    <source>
        <dbReference type="Proteomes" id="UP000268652"/>
    </source>
</evidence>
<keyword evidence="12" id="KW-1185">Reference proteome</keyword>
<dbReference type="GO" id="GO:0015833">
    <property type="term" value="P:peptide transport"/>
    <property type="evidence" value="ECO:0007669"/>
    <property type="project" value="InterPro"/>
</dbReference>
<organism evidence="10 13">
    <name type="scientific">Streptomyces radicis</name>
    <dbReference type="NCBI Taxonomy" id="1750517"/>
    <lineage>
        <taxon>Bacteria</taxon>
        <taxon>Bacillati</taxon>
        <taxon>Actinomycetota</taxon>
        <taxon>Actinomycetes</taxon>
        <taxon>Kitasatosporales</taxon>
        <taxon>Streptomycetaceae</taxon>
        <taxon>Streptomyces</taxon>
    </lineage>
</organism>
<dbReference type="GO" id="GO:0005886">
    <property type="term" value="C:plasma membrane"/>
    <property type="evidence" value="ECO:0007669"/>
    <property type="project" value="UniProtKB-SubCell"/>
</dbReference>
<gene>
    <name evidence="11" type="ORF">D7318_16680</name>
    <name evidence="10" type="ORF">D7319_15765</name>
</gene>
<dbReference type="GO" id="GO:0016887">
    <property type="term" value="F:ATP hydrolysis activity"/>
    <property type="evidence" value="ECO:0007669"/>
    <property type="project" value="InterPro"/>
</dbReference>
<dbReference type="InterPro" id="IPR003593">
    <property type="entry name" value="AAA+_ATPase"/>
</dbReference>
<dbReference type="PANTHER" id="PTHR43297:SF2">
    <property type="entry name" value="DIPEPTIDE TRANSPORT ATP-BINDING PROTEIN DPPD"/>
    <property type="match status" value="1"/>
</dbReference>
<feature type="domain" description="ABC transporter" evidence="9">
    <location>
        <begin position="377"/>
        <end position="605"/>
    </location>
</feature>
<name>A0A3A9WQA3_9ACTN</name>
<evidence type="ECO:0000313" key="11">
    <source>
        <dbReference type="EMBL" id="RKN21589.1"/>
    </source>
</evidence>
<comment type="caution">
    <text evidence="10">The sequence shown here is derived from an EMBL/GenBank/DDBJ whole genome shotgun (WGS) entry which is preliminary data.</text>
</comment>
<dbReference type="Gene3D" id="3.40.50.300">
    <property type="entry name" value="P-loop containing nucleotide triphosphate hydrolases"/>
    <property type="match status" value="2"/>
</dbReference>
<dbReference type="InterPro" id="IPR017871">
    <property type="entry name" value="ABC_transporter-like_CS"/>
</dbReference>
<keyword evidence="4" id="KW-1003">Cell membrane</keyword>
<dbReference type="PANTHER" id="PTHR43297">
    <property type="entry name" value="OLIGOPEPTIDE TRANSPORT ATP-BINDING PROTEIN APPD"/>
    <property type="match status" value="1"/>
</dbReference>
<evidence type="ECO:0000256" key="6">
    <source>
        <dbReference type="ARBA" id="ARBA00022840"/>
    </source>
</evidence>
<comment type="subcellular location">
    <subcellularLocation>
        <location evidence="1">Cell membrane</location>
        <topology evidence="1">Peripheral membrane protein</topology>
    </subcellularLocation>
</comment>
<reference evidence="12 13" key="1">
    <citation type="submission" date="2018-09" db="EMBL/GenBank/DDBJ databases">
        <title>Streptomyces sp. nov. DS1-2, an endophytic actinomycete isolated from roots of Dendrobium scabrilingue.</title>
        <authorList>
            <person name="Kuncharoen N."/>
            <person name="Kudo T."/>
            <person name="Ohkuma M."/>
            <person name="Yuki M."/>
            <person name="Tanasupawat S."/>
        </authorList>
    </citation>
    <scope>NUCLEOTIDE SEQUENCE [LARGE SCALE GENOMIC DNA]</scope>
    <source>
        <strain evidence="10 13">AZ1-7</strain>
        <strain evidence="11 12">DS1-2</strain>
    </source>
</reference>
<dbReference type="InterPro" id="IPR013563">
    <property type="entry name" value="Oligopep_ABC_C"/>
</dbReference>
<evidence type="ECO:0000256" key="7">
    <source>
        <dbReference type="ARBA" id="ARBA00023136"/>
    </source>
</evidence>
<dbReference type="CDD" id="cd03257">
    <property type="entry name" value="ABC_NikE_OppD_transporters"/>
    <property type="match status" value="2"/>
</dbReference>
<evidence type="ECO:0000256" key="2">
    <source>
        <dbReference type="ARBA" id="ARBA00005417"/>
    </source>
</evidence>
<dbReference type="GO" id="GO:0005524">
    <property type="term" value="F:ATP binding"/>
    <property type="evidence" value="ECO:0007669"/>
    <property type="project" value="UniProtKB-KW"/>
</dbReference>
<dbReference type="NCBIfam" id="TIGR01727">
    <property type="entry name" value="oligo_HPY"/>
    <property type="match status" value="2"/>
</dbReference>
<feature type="compositionally biased region" description="Basic and acidic residues" evidence="8">
    <location>
        <begin position="666"/>
        <end position="681"/>
    </location>
</feature>
<dbReference type="EMBL" id="RBDX01000011">
    <property type="protein sequence ID" value="RKN08377.1"/>
    <property type="molecule type" value="Genomic_DNA"/>
</dbReference>
<dbReference type="AlphaFoldDB" id="A0A3A9WQA3"/>
<dbReference type="Proteomes" id="UP000268652">
    <property type="component" value="Unassembled WGS sequence"/>
</dbReference>
<evidence type="ECO:0000256" key="8">
    <source>
        <dbReference type="SAM" id="MobiDB-lite"/>
    </source>
</evidence>
<dbReference type="InterPro" id="IPR050388">
    <property type="entry name" value="ABC_Ni/Peptide_Import"/>
</dbReference>
<dbReference type="Proteomes" id="UP000275024">
    <property type="component" value="Unassembled WGS sequence"/>
</dbReference>
<evidence type="ECO:0000313" key="10">
    <source>
        <dbReference type="EMBL" id="RKN08377.1"/>
    </source>
</evidence>
<feature type="region of interest" description="Disordered" evidence="8">
    <location>
        <begin position="657"/>
        <end position="681"/>
    </location>
</feature>
<feature type="region of interest" description="Disordered" evidence="8">
    <location>
        <begin position="345"/>
        <end position="367"/>
    </location>
</feature>
<dbReference type="OrthoDB" id="4008250at2"/>
<protein>
    <submittedName>
        <fullName evidence="10">Dipeptide ABC transporter ATP-binding protein</fullName>
    </submittedName>
</protein>
<feature type="compositionally biased region" description="Basic and acidic residues" evidence="8">
    <location>
        <begin position="358"/>
        <end position="367"/>
    </location>
</feature>
<evidence type="ECO:0000256" key="3">
    <source>
        <dbReference type="ARBA" id="ARBA00022448"/>
    </source>
</evidence>
<dbReference type="SMART" id="SM00382">
    <property type="entry name" value="AAA"/>
    <property type="match status" value="2"/>
</dbReference>
<evidence type="ECO:0000256" key="4">
    <source>
        <dbReference type="ARBA" id="ARBA00022475"/>
    </source>
</evidence>
<accession>A0A3A9WQA3</accession>
<dbReference type="EMBL" id="RBDY01000011">
    <property type="protein sequence ID" value="RKN21589.1"/>
    <property type="molecule type" value="Genomic_DNA"/>
</dbReference>
<dbReference type="Pfam" id="PF08352">
    <property type="entry name" value="oligo_HPY"/>
    <property type="match status" value="2"/>
</dbReference>
<feature type="domain" description="ABC transporter" evidence="9">
    <location>
        <begin position="21"/>
        <end position="261"/>
    </location>
</feature>
<dbReference type="InterPro" id="IPR003439">
    <property type="entry name" value="ABC_transporter-like_ATP-bd"/>
</dbReference>
<dbReference type="PROSITE" id="PS50893">
    <property type="entry name" value="ABC_TRANSPORTER_2"/>
    <property type="match status" value="2"/>
</dbReference>
<evidence type="ECO:0000256" key="1">
    <source>
        <dbReference type="ARBA" id="ARBA00004202"/>
    </source>
</evidence>
<dbReference type="FunFam" id="3.40.50.300:FF:000016">
    <property type="entry name" value="Oligopeptide ABC transporter ATP-binding component"/>
    <property type="match status" value="1"/>
</dbReference>
<dbReference type="Pfam" id="PF00005">
    <property type="entry name" value="ABC_tran"/>
    <property type="match status" value="2"/>
</dbReference>
<keyword evidence="7" id="KW-0472">Membrane</keyword>
<evidence type="ECO:0000256" key="5">
    <source>
        <dbReference type="ARBA" id="ARBA00022741"/>
    </source>
</evidence>
<keyword evidence="3" id="KW-0813">Transport</keyword>